<dbReference type="InterPro" id="IPR049945">
    <property type="entry name" value="AAA_22"/>
</dbReference>
<accession>H8I487</accession>
<keyword evidence="10" id="KW-1185">Reference proteome</keyword>
<dbReference type="HAMAP" id="MF_01407">
    <property type="entry name" value="ORC1_type_DNA_replic_protein"/>
    <property type="match status" value="1"/>
</dbReference>
<dbReference type="InterPro" id="IPR027417">
    <property type="entry name" value="P-loop_NTPase"/>
</dbReference>
<organism evidence="9 10">
    <name type="scientific">Methanocella conradii (strain DSM 24694 / JCM 17849 / CGMCC 1.5162 / HZ254)</name>
    <dbReference type="NCBI Taxonomy" id="1041930"/>
    <lineage>
        <taxon>Archaea</taxon>
        <taxon>Methanobacteriati</taxon>
        <taxon>Methanobacteriota</taxon>
        <taxon>Stenosarchaea group</taxon>
        <taxon>Methanomicrobia</taxon>
        <taxon>Methanocellales</taxon>
        <taxon>Methanocellaceae</taxon>
        <taxon>Methanocella</taxon>
    </lineage>
</organism>
<feature type="domain" description="Cdc6 C-terminal" evidence="8">
    <location>
        <begin position="342"/>
        <end position="424"/>
    </location>
</feature>
<protein>
    <recommendedName>
        <fullName evidence="5">ORC1-type DNA replication protein</fullName>
    </recommendedName>
</protein>
<dbReference type="FunFam" id="3.40.50.300:FF:000930">
    <property type="entry name" value="ORC1-type DNA replication protein"/>
    <property type="match status" value="1"/>
</dbReference>
<feature type="binding site" evidence="5">
    <location>
        <position position="247"/>
    </location>
    <ligand>
        <name>ATP</name>
        <dbReference type="ChEBI" id="CHEBI:30616"/>
    </ligand>
</feature>
<dbReference type="GeneID" id="11970345"/>
<evidence type="ECO:0000256" key="4">
    <source>
        <dbReference type="ARBA" id="ARBA00022840"/>
    </source>
</evidence>
<dbReference type="FunFam" id="1.10.8.60:FF:000073">
    <property type="entry name" value="ORC1-type DNA replication protein"/>
    <property type="match status" value="1"/>
</dbReference>
<dbReference type="NCBIfam" id="NF001625">
    <property type="entry name" value="PRK00411.1-3"/>
    <property type="match status" value="1"/>
</dbReference>
<dbReference type="Gene3D" id="1.10.8.60">
    <property type="match status" value="1"/>
</dbReference>
<evidence type="ECO:0000256" key="1">
    <source>
        <dbReference type="ARBA" id="ARBA00006184"/>
    </source>
</evidence>
<dbReference type="InterPro" id="IPR003593">
    <property type="entry name" value="AAA+_ATPase"/>
</dbReference>
<dbReference type="InterPro" id="IPR036388">
    <property type="entry name" value="WH-like_DNA-bd_sf"/>
</dbReference>
<dbReference type="HOGENOM" id="CLU_025112_3_1_2"/>
<dbReference type="RefSeq" id="WP_014405065.1">
    <property type="nucleotide sequence ID" value="NC_017034.1"/>
</dbReference>
<feature type="domain" description="AAA+ ATPase" evidence="7">
    <location>
        <begin position="91"/>
        <end position="248"/>
    </location>
</feature>
<keyword evidence="3 5" id="KW-0547">Nucleotide-binding</keyword>
<evidence type="ECO:0000256" key="5">
    <source>
        <dbReference type="HAMAP-Rule" id="MF_01407"/>
    </source>
</evidence>
<keyword evidence="2 5" id="KW-0235">DNA replication</keyword>
<dbReference type="GO" id="GO:0016887">
    <property type="term" value="F:ATP hydrolysis activity"/>
    <property type="evidence" value="ECO:0007669"/>
    <property type="project" value="InterPro"/>
</dbReference>
<evidence type="ECO:0000259" key="8">
    <source>
        <dbReference type="SMART" id="SM01074"/>
    </source>
</evidence>
<dbReference type="eggNOG" id="arCOG00467">
    <property type="taxonomic scope" value="Archaea"/>
</dbReference>
<comment type="similarity">
    <text evidence="1 5">Belongs to the CDC6/cdc18 family.</text>
</comment>
<evidence type="ECO:0000256" key="3">
    <source>
        <dbReference type="ARBA" id="ARBA00022741"/>
    </source>
</evidence>
<evidence type="ECO:0000256" key="6">
    <source>
        <dbReference type="SAM" id="MobiDB-lite"/>
    </source>
</evidence>
<dbReference type="Gene3D" id="1.10.10.10">
    <property type="entry name" value="Winged helix-like DNA-binding domain superfamily/Winged helix DNA-binding domain"/>
    <property type="match status" value="1"/>
</dbReference>
<dbReference type="CDD" id="cd00009">
    <property type="entry name" value="AAA"/>
    <property type="match status" value="1"/>
</dbReference>
<dbReference type="NCBIfam" id="TIGR02928">
    <property type="entry name" value="orc1/cdc6 family replication initiation protein"/>
    <property type="match status" value="1"/>
</dbReference>
<dbReference type="InterPro" id="IPR014277">
    <property type="entry name" value="Orc1/Cdc6_arc"/>
</dbReference>
<dbReference type="GO" id="GO:0005524">
    <property type="term" value="F:ATP binding"/>
    <property type="evidence" value="ECO:0007669"/>
    <property type="project" value="UniProtKB-UniRule"/>
</dbReference>
<dbReference type="PANTHER" id="PTHR10763">
    <property type="entry name" value="CELL DIVISION CONTROL PROTEIN 6-RELATED"/>
    <property type="match status" value="1"/>
</dbReference>
<dbReference type="PANTHER" id="PTHR10763:SF22">
    <property type="entry name" value="ORC1-TYPE DNA REPLICATION PROTEIN"/>
    <property type="match status" value="1"/>
</dbReference>
<dbReference type="SMART" id="SM01074">
    <property type="entry name" value="Cdc6_C"/>
    <property type="match status" value="1"/>
</dbReference>
<evidence type="ECO:0000313" key="9">
    <source>
        <dbReference type="EMBL" id="AFC99226.1"/>
    </source>
</evidence>
<gene>
    <name evidence="9" type="primary">cdc6-1</name>
    <name evidence="9" type="ordered locus">Mtc_0461</name>
</gene>
<dbReference type="AlphaFoldDB" id="H8I487"/>
<dbReference type="SMART" id="SM00382">
    <property type="entry name" value="AAA"/>
    <property type="match status" value="1"/>
</dbReference>
<dbReference type="SUPFAM" id="SSF46785">
    <property type="entry name" value="Winged helix' DNA-binding domain"/>
    <property type="match status" value="1"/>
</dbReference>
<dbReference type="InterPro" id="IPR015163">
    <property type="entry name" value="Cdc6_C"/>
</dbReference>
<keyword evidence="4 5" id="KW-0067">ATP-binding</keyword>
<dbReference type="SUPFAM" id="SSF52540">
    <property type="entry name" value="P-loop containing nucleoside triphosphate hydrolases"/>
    <property type="match status" value="1"/>
</dbReference>
<dbReference type="InterPro" id="IPR055237">
    <property type="entry name" value="Cdc6_lid"/>
</dbReference>
<dbReference type="EMBL" id="CP003243">
    <property type="protein sequence ID" value="AFC99226.1"/>
    <property type="molecule type" value="Genomic_DNA"/>
</dbReference>
<sequence>MLIDNTNPQQKNDQQSKPADAGQKGLFEYLVKETSEDSKIDKLFENLLSIKPIFANREVLRPSYTPDYLPHRLEQINAVAEILVAALRGEAPSNILIYGKTGTGKTATLESVSKKLVDLAEKMNIECKVLFINCERIDTQYRILAHLARHYNREVPITGWPTDQVFNEFKEALDKKEQVAIIILDEIDNLVKKSGDDILYNLSRINGDLKKAKVSIIGISNDLTFTDYLDPRVKSSLGEEEIIFPPYNADQLRDILEQRSKMAFKENTLEPAVIPLCAAFAAQEHGDARKALDLLRVSAELAERLRDTVVREEHVRKAREKIEIDRITEVVRTLPTQSKLVLYSIVLLDSSGSHELNTGDVYNVYRRLCRMIDMDVLTQRRVTDLISELDMLGIINAIVVSKGRYGRTKEIALSVPAESTRKVLLDDYRLRTLKDARPYFEAQQRLAKDISA</sequence>
<evidence type="ECO:0000256" key="2">
    <source>
        <dbReference type="ARBA" id="ARBA00022705"/>
    </source>
</evidence>
<evidence type="ECO:0000259" key="7">
    <source>
        <dbReference type="SMART" id="SM00382"/>
    </source>
</evidence>
<proteinExistence type="inferred from homology"/>
<reference evidence="9 10" key="1">
    <citation type="journal article" date="2012" name="J. Bacteriol.">
        <title>Complete genome sequence of a thermophilic methanogen, Methanocella conradii HZ254, isolated from Chinese rice field soil.</title>
        <authorList>
            <person name="Lu Z."/>
            <person name="Lu Y."/>
        </authorList>
    </citation>
    <scope>NUCLEOTIDE SEQUENCE [LARGE SCALE GENOMIC DNA]</scope>
    <source>
        <strain evidence="10">DSM 24694 / JCM 17849 / CGMCC 1.5162 / HZ254</strain>
    </source>
</reference>
<dbReference type="InterPro" id="IPR036390">
    <property type="entry name" value="WH_DNA-bd_sf"/>
</dbReference>
<dbReference type="Pfam" id="PF22703">
    <property type="entry name" value="Cdc6_lid"/>
    <property type="match status" value="1"/>
</dbReference>
<name>H8I487_METCZ</name>
<feature type="compositionally biased region" description="Polar residues" evidence="6">
    <location>
        <begin position="1"/>
        <end position="17"/>
    </location>
</feature>
<feature type="binding site" evidence="5">
    <location>
        <position position="259"/>
    </location>
    <ligand>
        <name>ATP</name>
        <dbReference type="ChEBI" id="CHEBI:30616"/>
    </ligand>
</feature>
<dbReference type="InterPro" id="IPR050311">
    <property type="entry name" value="ORC1/CDC6"/>
</dbReference>
<evidence type="ECO:0000313" key="10">
    <source>
        <dbReference type="Proteomes" id="UP000005233"/>
    </source>
</evidence>
<feature type="binding site" evidence="5">
    <location>
        <begin position="103"/>
        <end position="107"/>
    </location>
    <ligand>
        <name>ATP</name>
        <dbReference type="ChEBI" id="CHEBI:30616"/>
    </ligand>
</feature>
<dbReference type="CDD" id="cd08768">
    <property type="entry name" value="Cdc6_C"/>
    <property type="match status" value="1"/>
</dbReference>
<dbReference type="Pfam" id="PF09079">
    <property type="entry name" value="WHD_Cdc6"/>
    <property type="match status" value="1"/>
</dbReference>
<dbReference type="KEGG" id="mez:Mtc_0461"/>
<dbReference type="FunFam" id="1.10.10.10:FF:000502">
    <property type="entry name" value="ORC1-type DNA replication protein"/>
    <property type="match status" value="1"/>
</dbReference>
<dbReference type="Gene3D" id="3.40.50.300">
    <property type="entry name" value="P-loop containing nucleotide triphosphate hydrolases"/>
    <property type="match status" value="1"/>
</dbReference>
<dbReference type="Proteomes" id="UP000005233">
    <property type="component" value="Chromosome"/>
</dbReference>
<dbReference type="STRING" id="1041930.Mtc_0461"/>
<dbReference type="Pfam" id="PF13401">
    <property type="entry name" value="AAA_22"/>
    <property type="match status" value="1"/>
</dbReference>
<comment type="function">
    <text evidence="5">Involved in regulation of DNA replication.</text>
</comment>
<feature type="region of interest" description="Disordered" evidence="6">
    <location>
        <begin position="1"/>
        <end position="20"/>
    </location>
</feature>
<dbReference type="GO" id="GO:0006260">
    <property type="term" value="P:DNA replication"/>
    <property type="evidence" value="ECO:0007669"/>
    <property type="project" value="UniProtKB-UniRule"/>
</dbReference>